<dbReference type="InterPro" id="IPR011050">
    <property type="entry name" value="Pectin_lyase_fold/virulence"/>
</dbReference>
<reference evidence="4" key="1">
    <citation type="journal article" date="2019" name="G3 (Bethesda)">
        <title>Genome Assemblies of Two Rare Opportunistic Yeast Pathogens: Diutina rugosa (syn. Candida rugosa) and Trichomonascus ciferrii (syn. Candida ciferrii).</title>
        <authorList>
            <person name="Mixao V."/>
            <person name="Saus E."/>
            <person name="Hansen A.P."/>
            <person name="Lass-Florl C."/>
            <person name="Gabaldon T."/>
        </authorList>
    </citation>
    <scope>NUCLEOTIDE SEQUENCE</scope>
    <source>
        <strain evidence="4">CBS 4856</strain>
    </source>
</reference>
<dbReference type="Proteomes" id="UP000761534">
    <property type="component" value="Unassembled WGS sequence"/>
</dbReference>
<dbReference type="Gene3D" id="2.160.20.10">
    <property type="entry name" value="Single-stranded right-handed beta-helix, Pectin lyase-like"/>
    <property type="match status" value="1"/>
</dbReference>
<dbReference type="Pfam" id="PF13229">
    <property type="entry name" value="Beta_helix"/>
    <property type="match status" value="1"/>
</dbReference>
<keyword evidence="2" id="KW-0732">Signal</keyword>
<evidence type="ECO:0000313" key="5">
    <source>
        <dbReference type="Proteomes" id="UP000761534"/>
    </source>
</evidence>
<protein>
    <recommendedName>
        <fullName evidence="3">Right handed beta helix domain-containing protein</fullName>
    </recommendedName>
</protein>
<dbReference type="AlphaFoldDB" id="A0A642V7Y1"/>
<feature type="signal peptide" evidence="2">
    <location>
        <begin position="1"/>
        <end position="17"/>
    </location>
</feature>
<proteinExistence type="predicted"/>
<dbReference type="InterPro" id="IPR006626">
    <property type="entry name" value="PbH1"/>
</dbReference>
<accession>A0A642V7Y1</accession>
<dbReference type="EMBL" id="SWFS01000138">
    <property type="protein sequence ID" value="KAA8915809.1"/>
    <property type="molecule type" value="Genomic_DNA"/>
</dbReference>
<feature type="region of interest" description="Disordered" evidence="1">
    <location>
        <begin position="415"/>
        <end position="480"/>
    </location>
</feature>
<evidence type="ECO:0000313" key="4">
    <source>
        <dbReference type="EMBL" id="KAA8915809.1"/>
    </source>
</evidence>
<evidence type="ECO:0000256" key="1">
    <source>
        <dbReference type="SAM" id="MobiDB-lite"/>
    </source>
</evidence>
<evidence type="ECO:0000256" key="2">
    <source>
        <dbReference type="SAM" id="SignalP"/>
    </source>
</evidence>
<sequence>MKVGLFLAIVGAGGVAAETVYVNCEGSGNNAGTEADPYTSLEKASSHELSAGDTLAFKRGSTCKGVLRPKGSGTEGNPIHITSYGDGDLPVINGQGAKGPAVSLVNQDYVKISSISVTNPAESVDSRQGINISATDNKPHYGITVDSVTVTDVAGQTNKATNADDFVASGGIVLGGLYNDVLVTGCSVSDCGGGGIKIRPGYGQGETLGQNIRVAQNDIKDCGGDGIIVSYAERPVIEHNVAGGLGTGKYPYTGGNFAGMWVLGSHDSTIQYNVVHDSIMSVADSQAFDCDWGNTGYCLVQYNFARDNAGGIFLNCDGCGGDGPKGPEQIVRYNIFQNDCRMSSTGDEAKLSFYNNVVYCPKKDFEIELPPQTNMTNNIFVGSGSSNNKLPTGDNISWLWNVFHNVDKPTDNGIVEDPKFSDPGTGKETLDSANGYKLKSDSPALKNGAIIPNNGGKDFFGNKVSTSEKPNRGAYNGEPV</sequence>
<dbReference type="SUPFAM" id="SSF51126">
    <property type="entry name" value="Pectin lyase-like"/>
    <property type="match status" value="1"/>
</dbReference>
<gene>
    <name evidence="4" type="ORF">TRICI_002019</name>
</gene>
<keyword evidence="5" id="KW-1185">Reference proteome</keyword>
<name>A0A642V7Y1_9ASCO</name>
<dbReference type="SMART" id="SM00710">
    <property type="entry name" value="PbH1"/>
    <property type="match status" value="4"/>
</dbReference>
<feature type="domain" description="Right handed beta helix" evidence="3">
    <location>
        <begin position="129"/>
        <end position="267"/>
    </location>
</feature>
<evidence type="ECO:0000259" key="3">
    <source>
        <dbReference type="Pfam" id="PF13229"/>
    </source>
</evidence>
<dbReference type="InterPro" id="IPR012334">
    <property type="entry name" value="Pectin_lyas_fold"/>
</dbReference>
<dbReference type="InterPro" id="IPR039448">
    <property type="entry name" value="Beta_helix"/>
</dbReference>
<organism evidence="4 5">
    <name type="scientific">Trichomonascus ciferrii</name>
    <dbReference type="NCBI Taxonomy" id="44093"/>
    <lineage>
        <taxon>Eukaryota</taxon>
        <taxon>Fungi</taxon>
        <taxon>Dikarya</taxon>
        <taxon>Ascomycota</taxon>
        <taxon>Saccharomycotina</taxon>
        <taxon>Dipodascomycetes</taxon>
        <taxon>Dipodascales</taxon>
        <taxon>Trichomonascaceae</taxon>
        <taxon>Trichomonascus</taxon>
        <taxon>Trichomonascus ciferrii complex</taxon>
    </lineage>
</organism>
<dbReference type="OrthoDB" id="3432466at2759"/>
<feature type="chain" id="PRO_5024995556" description="Right handed beta helix domain-containing protein" evidence="2">
    <location>
        <begin position="18"/>
        <end position="480"/>
    </location>
</feature>
<comment type="caution">
    <text evidence="4">The sequence shown here is derived from an EMBL/GenBank/DDBJ whole genome shotgun (WGS) entry which is preliminary data.</text>
</comment>
<dbReference type="VEuPathDB" id="FungiDB:TRICI_002019"/>